<gene>
    <name evidence="1" type="ORF">F5876DRAFT_70477</name>
</gene>
<accession>A0ACC1TJ25</accession>
<reference evidence="1" key="1">
    <citation type="submission" date="2022-09" db="EMBL/GenBank/DDBJ databases">
        <title>A Global Phylogenomic Analysis of the Shiitake Genus Lentinula.</title>
        <authorList>
            <consortium name="DOE Joint Genome Institute"/>
            <person name="Sierra-Patev S."/>
            <person name="Min B."/>
            <person name="Naranjo-Ortiz M."/>
            <person name="Looney B."/>
            <person name="Konkel Z."/>
            <person name="Slot J.C."/>
            <person name="Sakamoto Y."/>
            <person name="Steenwyk J.L."/>
            <person name="Rokas A."/>
            <person name="Carro J."/>
            <person name="Camarero S."/>
            <person name="Ferreira P."/>
            <person name="Molpeceres G."/>
            <person name="Ruiz-Duenas F.J."/>
            <person name="Serrano A."/>
            <person name="Henrissat B."/>
            <person name="Drula E."/>
            <person name="Hughes K.W."/>
            <person name="Mata J.L."/>
            <person name="Ishikawa N.K."/>
            <person name="Vargas-Isla R."/>
            <person name="Ushijima S."/>
            <person name="Smith C.A."/>
            <person name="Ahrendt S."/>
            <person name="Andreopoulos W."/>
            <person name="He G."/>
            <person name="Labutti K."/>
            <person name="Lipzen A."/>
            <person name="Ng V."/>
            <person name="Riley R."/>
            <person name="Sandor L."/>
            <person name="Barry K."/>
            <person name="Martinez A.T."/>
            <person name="Xiao Y."/>
            <person name="Gibbons J.G."/>
            <person name="Terashima K."/>
            <person name="Grigoriev I.V."/>
            <person name="Hibbett D.S."/>
        </authorList>
    </citation>
    <scope>NUCLEOTIDE SEQUENCE</scope>
    <source>
        <strain evidence="1">TMI1499</strain>
    </source>
</reference>
<evidence type="ECO:0000313" key="2">
    <source>
        <dbReference type="Proteomes" id="UP001163835"/>
    </source>
</evidence>
<dbReference type="Proteomes" id="UP001163835">
    <property type="component" value="Unassembled WGS sequence"/>
</dbReference>
<keyword evidence="2" id="KW-1185">Reference proteome</keyword>
<organism evidence="1 2">
    <name type="scientific">Lentinula aff. lateritia</name>
    <dbReference type="NCBI Taxonomy" id="2804960"/>
    <lineage>
        <taxon>Eukaryota</taxon>
        <taxon>Fungi</taxon>
        <taxon>Dikarya</taxon>
        <taxon>Basidiomycota</taxon>
        <taxon>Agaricomycotina</taxon>
        <taxon>Agaricomycetes</taxon>
        <taxon>Agaricomycetidae</taxon>
        <taxon>Agaricales</taxon>
        <taxon>Marasmiineae</taxon>
        <taxon>Omphalotaceae</taxon>
        <taxon>Lentinula</taxon>
    </lineage>
</organism>
<evidence type="ECO:0000313" key="1">
    <source>
        <dbReference type="EMBL" id="KAJ3804622.1"/>
    </source>
</evidence>
<comment type="caution">
    <text evidence="1">The sequence shown here is derived from an EMBL/GenBank/DDBJ whole genome shotgun (WGS) entry which is preliminary data.</text>
</comment>
<dbReference type="EMBL" id="MU795893">
    <property type="protein sequence ID" value="KAJ3804622.1"/>
    <property type="molecule type" value="Genomic_DNA"/>
</dbReference>
<protein>
    <submittedName>
        <fullName evidence="1">Uncharacterized protein</fullName>
    </submittedName>
</protein>
<name>A0ACC1TJ25_9AGAR</name>
<sequence length="361" mass="39979">MTALKADLTRTLAQQAAIPHLYVLMASPAQVNVNPTIGALEIGVIISSFLLGVVTIQTYIYFRQFPKDPKTTKVLVGVIWLFELGQSICAAQTLYVVTVSRYGDLTSLIHTPSSLNASILFSGFIAPLAQTYFAFRIWKLSKSPFIPCLCITLASLRLLGSVVAAVQAFKMTTIIEYELQWKWLLTCILAVGASVDVIIALTLVFNLKNQRENAFASTIKIVDKLIAWTIQTGALTSIGGVAMLILFLAMPHNFIWLCIFMFLSRLSTLVWFCEKYKTVWLSSGLDLWPREAVGVVDPRYTCTMGIILSLIKLTTGGQYFKDRGIPQKYKRVKLNLIALTKYNIKYGGIKAGSLVGTIRNG</sequence>
<proteinExistence type="predicted"/>